<protein>
    <recommendedName>
        <fullName evidence="5">Transcription factor domain-containing protein</fullName>
    </recommendedName>
</protein>
<keyword evidence="1" id="KW-0539">Nucleus</keyword>
<dbReference type="AlphaFoldDB" id="A0A2B7X2W3"/>
<dbReference type="PANTHER" id="PTHR31668:SF20">
    <property type="entry name" value="ZN(II)2CYS6 TRANSCRIPTION FACTOR (EUROFUNG)"/>
    <property type="match status" value="1"/>
</dbReference>
<evidence type="ECO:0000313" key="4">
    <source>
        <dbReference type="Proteomes" id="UP000223968"/>
    </source>
</evidence>
<keyword evidence="4" id="KW-1185">Reference proteome</keyword>
<dbReference type="InterPro" id="IPR050797">
    <property type="entry name" value="Carb_Metab_Trans_Reg"/>
</dbReference>
<dbReference type="Proteomes" id="UP000223968">
    <property type="component" value="Unassembled WGS sequence"/>
</dbReference>
<evidence type="ECO:0000256" key="2">
    <source>
        <dbReference type="SAM" id="MobiDB-lite"/>
    </source>
</evidence>
<gene>
    <name evidence="3" type="ORF">AJ79_07448</name>
</gene>
<feature type="region of interest" description="Disordered" evidence="2">
    <location>
        <begin position="26"/>
        <end position="59"/>
    </location>
</feature>
<organism evidence="3 4">
    <name type="scientific">Helicocarpus griseus UAMH5409</name>
    <dbReference type="NCBI Taxonomy" id="1447875"/>
    <lineage>
        <taxon>Eukaryota</taxon>
        <taxon>Fungi</taxon>
        <taxon>Dikarya</taxon>
        <taxon>Ascomycota</taxon>
        <taxon>Pezizomycotina</taxon>
        <taxon>Eurotiomycetes</taxon>
        <taxon>Eurotiomycetidae</taxon>
        <taxon>Onygenales</taxon>
        <taxon>Ajellomycetaceae</taxon>
        <taxon>Helicocarpus</taxon>
    </lineage>
</organism>
<feature type="compositionally biased region" description="Polar residues" evidence="2">
    <location>
        <begin position="27"/>
        <end position="36"/>
    </location>
</feature>
<dbReference type="CDD" id="cd12148">
    <property type="entry name" value="fungal_TF_MHR"/>
    <property type="match status" value="1"/>
</dbReference>
<proteinExistence type="predicted"/>
<evidence type="ECO:0008006" key="5">
    <source>
        <dbReference type="Google" id="ProtNLM"/>
    </source>
</evidence>
<dbReference type="STRING" id="1447875.A0A2B7X2W3"/>
<accession>A0A2B7X2W3</accession>
<evidence type="ECO:0000256" key="1">
    <source>
        <dbReference type="ARBA" id="ARBA00023242"/>
    </source>
</evidence>
<sequence length="532" mass="59185">MPQKKGRQGEKAKVISELRAAQAQAQLLSSTETSPSAGIGGVAEATQFDPNRPSELSSRPPVFMPSPGLLPLELVNACIDCFITHLQTTIPILHREQLRQDVLRMHESTEAYCLIACVCAFVIIQTGVVRAPSYNVGEDSLTADLAYGQRLLDEALEARKYLDILARPSCRIIVITFFLYCCHVGLNHQRQGWFFLREATTLYMSGPVELDSDMADPANSLIPNRLFWILLISERAHAIRRRRPITLQITPESPAADGQANEGLAVSGFGYLANLFRPFDETFLSLWNRTHSVCSAGSLVNLEAHIQEAVPPSLDIYDDQLANLRITQQWLRTIIWQLSTTLGFLSSNSVHECMTFRYPLQIARDLAFATWKLPQQSMEVHGIGLVEKIFEVACTLTDVISCIPSTETKSTGFELGPKDYLIHFFSLIIKLRGGRTRFLPLLMSKVGQTLPTMVNSISRHLDMPFEPGDVMLSPTAIGLYDKQVSDLRLSMSVESSRAGTEPPVDTSKMLGFRLPGAGHEFSLVPRDSQHRT</sequence>
<dbReference type="PANTHER" id="PTHR31668">
    <property type="entry name" value="GLUCOSE TRANSPORT TRANSCRIPTION REGULATOR RGT1-RELATED-RELATED"/>
    <property type="match status" value="1"/>
</dbReference>
<dbReference type="EMBL" id="PDNB01000151">
    <property type="protein sequence ID" value="PGH03121.1"/>
    <property type="molecule type" value="Genomic_DNA"/>
</dbReference>
<dbReference type="OrthoDB" id="4132249at2759"/>
<comment type="caution">
    <text evidence="3">The sequence shown here is derived from an EMBL/GenBank/DDBJ whole genome shotgun (WGS) entry which is preliminary data.</text>
</comment>
<evidence type="ECO:0000313" key="3">
    <source>
        <dbReference type="EMBL" id="PGH03121.1"/>
    </source>
</evidence>
<name>A0A2B7X2W3_9EURO</name>
<reference evidence="3 4" key="1">
    <citation type="submission" date="2017-10" db="EMBL/GenBank/DDBJ databases">
        <title>Comparative genomics in systemic dimorphic fungi from Ajellomycetaceae.</title>
        <authorList>
            <person name="Munoz J.F."/>
            <person name="Mcewen J.G."/>
            <person name="Clay O.K."/>
            <person name="Cuomo C.A."/>
        </authorList>
    </citation>
    <scope>NUCLEOTIDE SEQUENCE [LARGE SCALE GENOMIC DNA]</scope>
    <source>
        <strain evidence="3 4">UAMH5409</strain>
    </source>
</reference>